<dbReference type="RefSeq" id="WP_225687827.1">
    <property type="nucleotide sequence ID" value="NZ_JAERSE020000002.1"/>
</dbReference>
<evidence type="ECO:0000313" key="1">
    <source>
        <dbReference type="EMBL" id="MCA6067270.1"/>
    </source>
</evidence>
<dbReference type="NCBIfam" id="NF047798">
    <property type="entry name" value="leader_Chryseo"/>
    <property type="match status" value="1"/>
</dbReference>
<reference evidence="1 2" key="1">
    <citation type="submission" date="2021-09" db="EMBL/GenBank/DDBJ databases">
        <title>Genome sequencing and assembly of Chryseobacterium sp. RG1.</title>
        <authorList>
            <person name="Chhetri G."/>
        </authorList>
    </citation>
    <scope>NUCLEOTIDE SEQUENCE [LARGE SCALE GENOMIC DNA]</scope>
    <source>
        <strain evidence="1 2">RG1</strain>
    </source>
</reference>
<keyword evidence="2" id="KW-1185">Reference proteome</keyword>
<proteinExistence type="predicted"/>
<dbReference type="InterPro" id="IPR058074">
    <property type="entry name" value="Bacteriocin-like"/>
</dbReference>
<protein>
    <recommendedName>
        <fullName evidence="3">Bacteriocin-type signal sequence-containing protein</fullName>
    </recommendedName>
</protein>
<evidence type="ECO:0008006" key="3">
    <source>
        <dbReference type="Google" id="ProtNLM"/>
    </source>
</evidence>
<organism evidence="1 2">
    <name type="scientific">Chryseobacterium tagetis</name>
    <dbReference type="NCBI Taxonomy" id="2801334"/>
    <lineage>
        <taxon>Bacteria</taxon>
        <taxon>Pseudomonadati</taxon>
        <taxon>Bacteroidota</taxon>
        <taxon>Flavobacteriia</taxon>
        <taxon>Flavobacteriales</taxon>
        <taxon>Weeksellaceae</taxon>
        <taxon>Chryseobacterium group</taxon>
        <taxon>Chryseobacterium</taxon>
    </lineage>
</organism>
<comment type="caution">
    <text evidence="1">The sequence shown here is derived from an EMBL/GenBank/DDBJ whole genome shotgun (WGS) entry which is preliminary data.</text>
</comment>
<evidence type="ECO:0000313" key="2">
    <source>
        <dbReference type="Proteomes" id="UP000618240"/>
    </source>
</evidence>
<sequence>MKNLKKISRNDLKSIKGGGIGDDCFAQIIPGDQIPEDGGGYACPCNLMWCPNKGSCIWENMYDEDTCVGTL</sequence>
<accession>A0ABS8A0F4</accession>
<dbReference type="EMBL" id="JAERSE020000002">
    <property type="protein sequence ID" value="MCA6067270.1"/>
    <property type="molecule type" value="Genomic_DNA"/>
</dbReference>
<dbReference type="Proteomes" id="UP000618240">
    <property type="component" value="Unassembled WGS sequence"/>
</dbReference>
<gene>
    <name evidence="1" type="ORF">JI747_008790</name>
</gene>
<name>A0ABS8A0F4_9FLAO</name>